<sequence>MADEGTQPLSGAEAQLLEAQQAQQAAESQTGTQPIARTAATQDPTVVDPRFDRDDLRQGKPAPAVRKGYMPRKIKVRRPRHLKGTPFKQKGVAASGAANEGAKTDEEAEEADLTDDEVEIEEEEVEPEEKEEKKSGGLLSKITGK</sequence>
<dbReference type="AlphaFoldDB" id="A0A316YX94"/>
<gene>
    <name evidence="2" type="ORF">FA10DRAFT_263453</name>
</gene>
<dbReference type="EMBL" id="KZ819634">
    <property type="protein sequence ID" value="PWN92693.1"/>
    <property type="molecule type" value="Genomic_DNA"/>
</dbReference>
<organism evidence="2 3">
    <name type="scientific">Acaromyces ingoldii</name>
    <dbReference type="NCBI Taxonomy" id="215250"/>
    <lineage>
        <taxon>Eukaryota</taxon>
        <taxon>Fungi</taxon>
        <taxon>Dikarya</taxon>
        <taxon>Basidiomycota</taxon>
        <taxon>Ustilaginomycotina</taxon>
        <taxon>Exobasidiomycetes</taxon>
        <taxon>Exobasidiales</taxon>
        <taxon>Cryptobasidiaceae</taxon>
        <taxon>Acaromyces</taxon>
    </lineage>
</organism>
<feature type="region of interest" description="Disordered" evidence="1">
    <location>
        <begin position="1"/>
        <end position="145"/>
    </location>
</feature>
<feature type="compositionally biased region" description="Acidic residues" evidence="1">
    <location>
        <begin position="106"/>
        <end position="129"/>
    </location>
</feature>
<evidence type="ECO:0000313" key="3">
    <source>
        <dbReference type="Proteomes" id="UP000245768"/>
    </source>
</evidence>
<feature type="compositionally biased region" description="Basic residues" evidence="1">
    <location>
        <begin position="69"/>
        <end position="83"/>
    </location>
</feature>
<proteinExistence type="predicted"/>
<dbReference type="OrthoDB" id="3365925at2759"/>
<feature type="compositionally biased region" description="Basic and acidic residues" evidence="1">
    <location>
        <begin position="49"/>
        <end position="58"/>
    </location>
</feature>
<accession>A0A316YX94</accession>
<keyword evidence="3" id="KW-1185">Reference proteome</keyword>
<evidence type="ECO:0000313" key="2">
    <source>
        <dbReference type="EMBL" id="PWN92693.1"/>
    </source>
</evidence>
<dbReference type="RefSeq" id="XP_025379891.1">
    <property type="nucleotide sequence ID" value="XM_025520228.1"/>
</dbReference>
<dbReference type="GeneID" id="37042144"/>
<feature type="compositionally biased region" description="Low complexity" evidence="1">
    <location>
        <begin position="9"/>
        <end position="33"/>
    </location>
</feature>
<name>A0A316YX94_9BASI</name>
<dbReference type="InParanoid" id="A0A316YX94"/>
<protein>
    <submittedName>
        <fullName evidence="2">Uncharacterized protein</fullName>
    </submittedName>
</protein>
<dbReference type="Proteomes" id="UP000245768">
    <property type="component" value="Unassembled WGS sequence"/>
</dbReference>
<evidence type="ECO:0000256" key="1">
    <source>
        <dbReference type="SAM" id="MobiDB-lite"/>
    </source>
</evidence>
<reference evidence="2 3" key="1">
    <citation type="journal article" date="2018" name="Mol. Biol. Evol.">
        <title>Broad Genomic Sampling Reveals a Smut Pathogenic Ancestry of the Fungal Clade Ustilaginomycotina.</title>
        <authorList>
            <person name="Kijpornyongpan T."/>
            <person name="Mondo S.J."/>
            <person name="Barry K."/>
            <person name="Sandor L."/>
            <person name="Lee J."/>
            <person name="Lipzen A."/>
            <person name="Pangilinan J."/>
            <person name="LaButti K."/>
            <person name="Hainaut M."/>
            <person name="Henrissat B."/>
            <person name="Grigoriev I.V."/>
            <person name="Spatafora J.W."/>
            <person name="Aime M.C."/>
        </authorList>
    </citation>
    <scope>NUCLEOTIDE SEQUENCE [LARGE SCALE GENOMIC DNA]</scope>
    <source>
        <strain evidence="2 3">MCA 4198</strain>
    </source>
</reference>